<evidence type="ECO:0000256" key="4">
    <source>
        <dbReference type="ARBA" id="ARBA00022927"/>
    </source>
</evidence>
<dbReference type="InterPro" id="IPR012501">
    <property type="entry name" value="Vps54_C"/>
</dbReference>
<dbReference type="GO" id="GO:0006896">
    <property type="term" value="P:Golgi to vacuole transport"/>
    <property type="evidence" value="ECO:0007669"/>
    <property type="project" value="TreeGrafter"/>
</dbReference>
<evidence type="ECO:0000256" key="2">
    <source>
        <dbReference type="ARBA" id="ARBA00009150"/>
    </source>
</evidence>
<feature type="region of interest" description="Disordered" evidence="7">
    <location>
        <begin position="431"/>
        <end position="478"/>
    </location>
</feature>
<keyword evidence="10" id="KW-1185">Reference proteome</keyword>
<feature type="compositionally biased region" description="Low complexity" evidence="7">
    <location>
        <begin position="1300"/>
        <end position="1311"/>
    </location>
</feature>
<reference evidence="10" key="1">
    <citation type="submission" date="2016-10" db="EMBL/GenBank/DDBJ databases">
        <authorList>
            <person name="Jeantristanb JTB J.-T."/>
            <person name="Ricardo R."/>
        </authorList>
    </citation>
    <scope>NUCLEOTIDE SEQUENCE [LARGE SCALE GENOMIC DNA]</scope>
</reference>
<dbReference type="PANTHER" id="PTHR12965">
    <property type="entry name" value="VACUOLAR PROTEIN SORTING 54"/>
    <property type="match status" value="1"/>
</dbReference>
<protein>
    <submittedName>
        <fullName evidence="9">BZ3500_MvSof-1268-A1-R1_Chr4-4g07504 protein</fullName>
    </submittedName>
</protein>
<dbReference type="OrthoDB" id="10259024at2759"/>
<comment type="subcellular location">
    <subcellularLocation>
        <location evidence="1">Golgi apparatus</location>
        <location evidence="1">trans-Golgi network</location>
    </subcellularLocation>
</comment>
<dbReference type="Pfam" id="PF07928">
    <property type="entry name" value="Vps54"/>
    <property type="match status" value="1"/>
</dbReference>
<feature type="region of interest" description="Disordered" evidence="7">
    <location>
        <begin position="251"/>
        <end position="275"/>
    </location>
</feature>
<feature type="region of interest" description="Disordered" evidence="7">
    <location>
        <begin position="1552"/>
        <end position="1614"/>
    </location>
</feature>
<dbReference type="GO" id="GO:0019905">
    <property type="term" value="F:syntaxin binding"/>
    <property type="evidence" value="ECO:0007669"/>
    <property type="project" value="TreeGrafter"/>
</dbReference>
<keyword evidence="3" id="KW-0813">Transport</keyword>
<feature type="compositionally biased region" description="Basic and acidic residues" evidence="7">
    <location>
        <begin position="1452"/>
        <end position="1463"/>
    </location>
</feature>
<accession>A0A2X0MD63</accession>
<evidence type="ECO:0000313" key="9">
    <source>
        <dbReference type="EMBL" id="SCZ96638.1"/>
    </source>
</evidence>
<feature type="domain" description="Vacuolar protein sorting-associated protein 54 C-terminal" evidence="8">
    <location>
        <begin position="938"/>
        <end position="1069"/>
    </location>
</feature>
<keyword evidence="6" id="KW-0175">Coiled coil</keyword>
<feature type="region of interest" description="Disordered" evidence="7">
    <location>
        <begin position="1499"/>
        <end position="1525"/>
    </location>
</feature>
<feature type="region of interest" description="Disordered" evidence="7">
    <location>
        <begin position="1447"/>
        <end position="1468"/>
    </location>
</feature>
<dbReference type="Proteomes" id="UP000249723">
    <property type="component" value="Unassembled WGS sequence"/>
</dbReference>
<dbReference type="InterPro" id="IPR039745">
    <property type="entry name" value="Vps54"/>
</dbReference>
<keyword evidence="5" id="KW-0333">Golgi apparatus</keyword>
<organism evidence="9 10">
    <name type="scientific">Microbotryum saponariae</name>
    <dbReference type="NCBI Taxonomy" id="289078"/>
    <lineage>
        <taxon>Eukaryota</taxon>
        <taxon>Fungi</taxon>
        <taxon>Dikarya</taxon>
        <taxon>Basidiomycota</taxon>
        <taxon>Pucciniomycotina</taxon>
        <taxon>Microbotryomycetes</taxon>
        <taxon>Microbotryales</taxon>
        <taxon>Microbotryaceae</taxon>
        <taxon>Microbotryum</taxon>
    </lineage>
</organism>
<evidence type="ECO:0000259" key="8">
    <source>
        <dbReference type="Pfam" id="PF07928"/>
    </source>
</evidence>
<proteinExistence type="inferred from homology"/>
<dbReference type="EMBL" id="FMWP01000089">
    <property type="protein sequence ID" value="SCZ96638.1"/>
    <property type="molecule type" value="Genomic_DNA"/>
</dbReference>
<name>A0A2X0MD63_9BASI</name>
<dbReference type="GO" id="GO:0015031">
    <property type="term" value="P:protein transport"/>
    <property type="evidence" value="ECO:0007669"/>
    <property type="project" value="UniProtKB-KW"/>
</dbReference>
<evidence type="ECO:0000256" key="7">
    <source>
        <dbReference type="SAM" id="MobiDB-lite"/>
    </source>
</evidence>
<dbReference type="GO" id="GO:0000938">
    <property type="term" value="C:GARP complex"/>
    <property type="evidence" value="ECO:0007669"/>
    <property type="project" value="InterPro"/>
</dbReference>
<dbReference type="GO" id="GO:0042147">
    <property type="term" value="P:retrograde transport, endosome to Golgi"/>
    <property type="evidence" value="ECO:0007669"/>
    <property type="project" value="InterPro"/>
</dbReference>
<dbReference type="GO" id="GO:0005829">
    <property type="term" value="C:cytosol"/>
    <property type="evidence" value="ECO:0007669"/>
    <property type="project" value="GOC"/>
</dbReference>
<feature type="compositionally biased region" description="Basic and acidic residues" evidence="7">
    <location>
        <begin position="1326"/>
        <end position="1341"/>
    </location>
</feature>
<dbReference type="Gene3D" id="6.10.250.860">
    <property type="match status" value="1"/>
</dbReference>
<evidence type="ECO:0000256" key="1">
    <source>
        <dbReference type="ARBA" id="ARBA00004601"/>
    </source>
</evidence>
<evidence type="ECO:0000256" key="3">
    <source>
        <dbReference type="ARBA" id="ARBA00022448"/>
    </source>
</evidence>
<feature type="region of interest" description="Disordered" evidence="7">
    <location>
        <begin position="714"/>
        <end position="746"/>
    </location>
</feature>
<feature type="region of interest" description="Disordered" evidence="7">
    <location>
        <begin position="1228"/>
        <end position="1366"/>
    </location>
</feature>
<feature type="compositionally biased region" description="Polar residues" evidence="7">
    <location>
        <begin position="441"/>
        <end position="463"/>
    </location>
</feature>
<sequence length="1614" mass="172276">MASSSSATRANRLSISSDATAVDASRSMLMASSSSAAVGLGLGSASSVGPQPMTTIPPPPPIGSNETGQYHISSIINDGSTTASLGSSISSGTRLPALSLAQNPYLPSSISSLGTTFTSAGTMPKASATSKSVAQRRSQAPPIVIGGGELRQVHIDEFDAYLKEIAPAFERWQQESRLGRDGTADVSNSPVVTRDDGTFGVTIDDKHAVVINTPRLGREEPLPPLEQVPQIFFDPAFNLSNPRTFDLVTERIKSSPPSSPTRTSDFDDAPGSAPRTLFTSTGLATEPIDGLGPLTLADLATDQVLQEKLSHYTAVIESHLVREIGRRSSSFFSALSNLQSLHHRGDMTLAKIAELQTALAPDRSGVGGAAKRGLSILRAQARRRGLEAIERGVRDVEEMWNGVEAVKELVENGEWIGALEVSEQIEAEYYGTHNGGGAEQNGRSRSSTTGNHDYTSATPSTPNAKRKHSNSSEASTRLRYTRVNALDGLPRKLGLLRTQVAKSLETELVTVLNHEMDVGIADYQRLVAVGRWIRANSSSTTTTASAPMSGSSVTPLSPAFTSAFGVSLSDATDETSEVGQEQTRERARDRTQPIVTALVRADGMDGAVAAWRENVLKDVRRLVREHLPFSDATDSPMGEPDDPLALASVRASPAGKLGTSELSDKSATLAKRLRALSHEDFMRLARATYLGMLGALEIVDVHAHVLNEVARASYDDERASRARRTSLDGDAAPNPPRTSSLNVPGAEFEPISAKGNSAGSNDRSSVSDEAALYSDITDVVHAVAELANLRFSKVIGVRTEQHAHLPLESFIEIFDTSWAFVLRCETICQRMIVGLRGVMVGQAKTFLQTLHQRRLTDSAKYVEEEQWAAADVPASTQHIVNLVIETATNDPPELLLGQRVVEARLESKNGTPSSTLIADATPEASVAKSAKQVDIEGRKYFAVSAGVLALDVLADYLKVVINCPLLTTDAMSKVVEFLKSYNSRTCQVVLGAGAMRSAGLKNITAKHLALASQALSIMISLVPYIRECLRRHLNPKQAIMLVEFDKVKRDYQEHQSEIHSKLVAIMSDRLEVHAKTLKSLNWAAEDTSNQGANAYMESLVKEHITLHKVLSRFLHTETVIFIMRQVFTALEQRLKSEFAAIELANEGGKRRMLGDVAHLRMRFGELRGLEELVPGKELETLVAAKDVPKPVAPKPKSAPVPAPVPAPAPAPAPTPLIPVVEQPVVSVAPAPPTRTSTESVEPTVADPVPDTPATAPTSEAPTTSAPSTSIPAPSDNVTSTPTFTSPRESLDSNRPPLDSPPIISSSTNSPILNRAPPTDVPLSTDPPKRKSVAERLAEMARRGSNSAASKASSLLPPSVKSSPKLGLGLAQVPETLEKDGKIEDVVAAAQPQEAVGVAQEEVVQAAAPDAESTVIADKLDTVEIKVVPIVEGTPEEAKAEHVDPVVVPDATPPKEEAQEHAADEAPASETIVDPISSTMASTSPPPPAVDEVVTSMQLESAEARVEPRLPEEVVDSVTPPEISDFIPDHASEVVADPTVNIDEAIADLAQEASFPVPEPIIKTEPESVPNTNDDDTPSDVADTSPSPVTPAPEPTKPEIEDVEDVEEVEEASFL</sequence>
<feature type="region of interest" description="Disordered" evidence="7">
    <location>
        <begin position="570"/>
        <end position="590"/>
    </location>
</feature>
<feature type="compositionally biased region" description="Basic and acidic residues" evidence="7">
    <location>
        <begin position="1501"/>
        <end position="1511"/>
    </location>
</feature>
<gene>
    <name evidence="9" type="ORF">BZ3500_MVSOF-1268-A1-R1_CHR4-4G07504</name>
</gene>
<dbReference type="STRING" id="289078.A0A2X0MD63"/>
<feature type="compositionally biased region" description="Low complexity" evidence="7">
    <location>
        <begin position="1346"/>
        <end position="1365"/>
    </location>
</feature>
<evidence type="ECO:0000256" key="5">
    <source>
        <dbReference type="ARBA" id="ARBA00023034"/>
    </source>
</evidence>
<evidence type="ECO:0000256" key="6">
    <source>
        <dbReference type="ARBA" id="ARBA00023054"/>
    </source>
</evidence>
<feature type="compositionally biased region" description="Low complexity" evidence="7">
    <location>
        <begin position="1242"/>
        <end position="1274"/>
    </location>
</feature>
<feature type="compositionally biased region" description="Polar residues" evidence="7">
    <location>
        <begin position="1275"/>
        <end position="1287"/>
    </location>
</feature>
<keyword evidence="4" id="KW-0653">Protein transport</keyword>
<comment type="similarity">
    <text evidence="2">Belongs to the VPS54 family.</text>
</comment>
<dbReference type="PANTHER" id="PTHR12965:SF0">
    <property type="entry name" value="VACUOLAR PROTEIN SORTING-ASSOCIATED PROTEIN 54"/>
    <property type="match status" value="1"/>
</dbReference>
<evidence type="ECO:0000313" key="10">
    <source>
        <dbReference type="Proteomes" id="UP000249723"/>
    </source>
</evidence>
<feature type="compositionally biased region" description="Acidic residues" evidence="7">
    <location>
        <begin position="1600"/>
        <end position="1614"/>
    </location>
</feature>